<dbReference type="GO" id="GO:0004129">
    <property type="term" value="F:cytochrome-c oxidase activity"/>
    <property type="evidence" value="ECO:0007669"/>
    <property type="project" value="InterPro"/>
</dbReference>
<dbReference type="EMBL" id="CP060717">
    <property type="protein sequence ID" value="QNN64649.1"/>
    <property type="molecule type" value="Genomic_DNA"/>
</dbReference>
<dbReference type="Gene3D" id="1.20.210.10">
    <property type="entry name" value="Cytochrome c oxidase-like, subunit I domain"/>
    <property type="match status" value="1"/>
</dbReference>
<dbReference type="GO" id="GO:0009060">
    <property type="term" value="P:aerobic respiration"/>
    <property type="evidence" value="ECO:0007669"/>
    <property type="project" value="InterPro"/>
</dbReference>
<evidence type="ECO:0000313" key="5">
    <source>
        <dbReference type="Proteomes" id="UP000515955"/>
    </source>
</evidence>
<feature type="transmembrane region" description="Helical" evidence="2">
    <location>
        <begin position="485"/>
        <end position="508"/>
    </location>
</feature>
<dbReference type="Pfam" id="PF22085">
    <property type="entry name" value="NorB_cytochrome_c-like"/>
    <property type="match status" value="1"/>
</dbReference>
<feature type="transmembrane region" description="Helical" evidence="2">
    <location>
        <begin position="585"/>
        <end position="608"/>
    </location>
</feature>
<dbReference type="Proteomes" id="UP000515955">
    <property type="component" value="Chromosome"/>
</dbReference>
<reference evidence="4 5" key="1">
    <citation type="submission" date="2020-08" db="EMBL/GenBank/DDBJ databases">
        <title>Genome sequence of Sphingomonas rhizophila KACC 19189T.</title>
        <authorList>
            <person name="Hyun D.-W."/>
            <person name="Bae J.-W."/>
        </authorList>
    </citation>
    <scope>NUCLEOTIDE SEQUENCE [LARGE SCALE GENOMIC DNA]</scope>
    <source>
        <strain evidence="4 5">KACC 19189</strain>
    </source>
</reference>
<dbReference type="GO" id="GO:0020037">
    <property type="term" value="F:heme binding"/>
    <property type="evidence" value="ECO:0007669"/>
    <property type="project" value="InterPro"/>
</dbReference>
<protein>
    <submittedName>
        <fullName evidence="4">Nitric-oxide reductase large subunit</fullName>
    </submittedName>
</protein>
<dbReference type="KEGG" id="srhi:H9L12_10225"/>
<feature type="transmembrane region" description="Helical" evidence="2">
    <location>
        <begin position="659"/>
        <end position="681"/>
    </location>
</feature>
<keyword evidence="5" id="KW-1185">Reference proteome</keyword>
<dbReference type="GO" id="GO:0016020">
    <property type="term" value="C:membrane"/>
    <property type="evidence" value="ECO:0007669"/>
    <property type="project" value="InterPro"/>
</dbReference>
<feature type="region of interest" description="Disordered" evidence="1">
    <location>
        <begin position="745"/>
        <end position="765"/>
    </location>
</feature>
<evidence type="ECO:0000259" key="3">
    <source>
        <dbReference type="Pfam" id="PF22085"/>
    </source>
</evidence>
<feature type="compositionally biased region" description="Pro residues" evidence="1">
    <location>
        <begin position="750"/>
        <end position="765"/>
    </location>
</feature>
<feature type="transmembrane region" description="Helical" evidence="2">
    <location>
        <begin position="444"/>
        <end position="465"/>
    </location>
</feature>
<feature type="transmembrane region" description="Helical" evidence="2">
    <location>
        <begin position="515"/>
        <end position="533"/>
    </location>
</feature>
<evidence type="ECO:0000256" key="2">
    <source>
        <dbReference type="SAM" id="Phobius"/>
    </source>
</evidence>
<keyword evidence="2" id="KW-0812">Transmembrane</keyword>
<feature type="transmembrane region" description="Helical" evidence="2">
    <location>
        <begin position="722"/>
        <end position="740"/>
    </location>
</feature>
<name>A0A7G9S9X4_9SPHN</name>
<feature type="transmembrane region" description="Helical" evidence="2">
    <location>
        <begin position="545"/>
        <end position="565"/>
    </location>
</feature>
<dbReference type="PANTHER" id="PTHR10422:SF38">
    <property type="entry name" value="CYTOCHROME B SUBUNIT OF NITRIC OXIDE REDUCTASE"/>
    <property type="match status" value="1"/>
</dbReference>
<evidence type="ECO:0000313" key="4">
    <source>
        <dbReference type="EMBL" id="QNN64649.1"/>
    </source>
</evidence>
<dbReference type="InterPro" id="IPR036927">
    <property type="entry name" value="Cyt_c_oxase-like_su1_sf"/>
</dbReference>
<feature type="transmembrane region" description="Helical" evidence="2">
    <location>
        <begin position="333"/>
        <end position="352"/>
    </location>
</feature>
<keyword evidence="2" id="KW-0472">Membrane</keyword>
<evidence type="ECO:0000256" key="1">
    <source>
        <dbReference type="SAM" id="MobiDB-lite"/>
    </source>
</evidence>
<sequence length="765" mass="84568">MANNKKLWAWLAGIFLASFGVLGLLGREIYVQAPPVPERVVTSSGQPIFTREDIQSGREAWQTLGGMQLGSVWGHGGYVAPDWGADWLHRESTTLLDIWAKKDGAANFAALDAEDKAALEARLKNELRTNSYDPVTGAITVSADRAQAIRATAGHYATLFSSDPRLAELREQYAIPNTSLTNDLDRARLGAFFFWTSWTSVTQRPGQEISYTNNWPHDPLVGNEPQAALGIWSMASFLFLIAGIGWLVWYQARRGEDDHVVAPDKDPFLQLTPTPSMKATTKYFVTVVGLFLAQIFLGAVTAHYAVEGQQFYGYNISEVIPYALTRTWHTQLGIFWIATAWLATGLYFAPMLSNHEPKYQKMGVNILWIALLVVVIGSFAGEWFAIQQKLGHAENFWFGHMGYEFVDLGRFWAILLFAGLMIWLALVGRALWPALKTPGETRGLVGMVFISTICIGLFFGAALTWGRHSPLSMIEYFRWWVVHLWVEGFFEVFATAIIALIFAGLGLVRARAANSAVLFSTVIFLTGGILGTLHHLYFSGTTTPIIAWGAMFSALEVVPLALLGIEALHTYRVTKAAPWVQTYKWPILFFVGVSFWNLVGAGILGFAINPPISLYYVQGLNLTPSHGHAALFGVYGLLGIGLMLFCLRTAYRTTAWSDALLKQAFWTMNVGLGGMVFVSLVPQGLYQAYHSITTGFWYARSPEIIHSPVMETLVWMRVPGDIVFSIGAVLLALFMAKLLIGPRAKQPVGAPEPRPVPEPAMVPAE</sequence>
<keyword evidence="2" id="KW-1133">Transmembrane helix</keyword>
<dbReference type="Pfam" id="PF00115">
    <property type="entry name" value="COX1"/>
    <property type="match status" value="1"/>
</dbReference>
<dbReference type="InterPro" id="IPR054309">
    <property type="entry name" value="NorB_cytochrome_c-like"/>
</dbReference>
<dbReference type="PANTHER" id="PTHR10422">
    <property type="entry name" value="CYTOCHROME C OXIDASE SUBUNIT 1"/>
    <property type="match status" value="1"/>
</dbReference>
<organism evidence="4 5">
    <name type="scientific">Sphingomonas rhizophila</name>
    <dbReference type="NCBI Taxonomy" id="2071607"/>
    <lineage>
        <taxon>Bacteria</taxon>
        <taxon>Pseudomonadati</taxon>
        <taxon>Pseudomonadota</taxon>
        <taxon>Alphaproteobacteria</taxon>
        <taxon>Sphingomonadales</taxon>
        <taxon>Sphingomonadaceae</taxon>
        <taxon>Sphingomonas</taxon>
    </lineage>
</organism>
<dbReference type="SUPFAM" id="SSF81442">
    <property type="entry name" value="Cytochrome c oxidase subunit I-like"/>
    <property type="match status" value="1"/>
</dbReference>
<dbReference type="InterPro" id="IPR000883">
    <property type="entry name" value="Cyt_C_Oxase_1"/>
</dbReference>
<dbReference type="AlphaFoldDB" id="A0A7G9S9X4"/>
<gene>
    <name evidence="4" type="ORF">H9L12_10225</name>
</gene>
<feature type="transmembrane region" description="Helical" evidence="2">
    <location>
        <begin position="411"/>
        <end position="432"/>
    </location>
</feature>
<accession>A0A7G9S9X4</accession>
<feature type="transmembrane region" description="Helical" evidence="2">
    <location>
        <begin position="229"/>
        <end position="249"/>
    </location>
</feature>
<feature type="domain" description="Nitric oxide reductase subunit B cytochrome c-like" evidence="3">
    <location>
        <begin position="37"/>
        <end position="217"/>
    </location>
</feature>
<dbReference type="RefSeq" id="WP_187541648.1">
    <property type="nucleotide sequence ID" value="NZ_CP060717.1"/>
</dbReference>
<proteinExistence type="predicted"/>
<feature type="transmembrane region" description="Helical" evidence="2">
    <location>
        <begin position="628"/>
        <end position="647"/>
    </location>
</feature>
<feature type="transmembrane region" description="Helical" evidence="2">
    <location>
        <begin position="364"/>
        <end position="386"/>
    </location>
</feature>
<feature type="transmembrane region" description="Helical" evidence="2">
    <location>
        <begin position="283"/>
        <end position="306"/>
    </location>
</feature>